<keyword evidence="3" id="KW-1185">Reference proteome</keyword>
<dbReference type="Proteomes" id="UP000186132">
    <property type="component" value="Unassembled WGS sequence"/>
</dbReference>
<dbReference type="RefSeq" id="WP_073388082.1">
    <property type="nucleotide sequence ID" value="NZ_FQVU01000002.1"/>
</dbReference>
<reference evidence="2 3" key="1">
    <citation type="submission" date="2016-11" db="EMBL/GenBank/DDBJ databases">
        <authorList>
            <person name="Jaros S."/>
            <person name="Januszkiewicz K."/>
            <person name="Wedrychowicz H."/>
        </authorList>
    </citation>
    <scope>NUCLEOTIDE SEQUENCE [LARGE SCALE GENOMIC DNA]</scope>
    <source>
        <strain evidence="2 3">DSM 45627</strain>
    </source>
</reference>
<dbReference type="EMBL" id="FQVU01000002">
    <property type="protein sequence ID" value="SHG12557.1"/>
    <property type="molecule type" value="Genomic_DNA"/>
</dbReference>
<feature type="region of interest" description="Disordered" evidence="1">
    <location>
        <begin position="43"/>
        <end position="62"/>
    </location>
</feature>
<evidence type="ECO:0000313" key="2">
    <source>
        <dbReference type="EMBL" id="SHG12557.1"/>
    </source>
</evidence>
<evidence type="ECO:0000313" key="3">
    <source>
        <dbReference type="Proteomes" id="UP000186132"/>
    </source>
</evidence>
<accession>A0A1M5H986</accession>
<evidence type="ECO:0000256" key="1">
    <source>
        <dbReference type="SAM" id="MobiDB-lite"/>
    </source>
</evidence>
<sequence length="99" mass="10977">MGNDFLKFDTEQIASIAKATQSHQAQWDEIWNGVKARLSATAAEALSQEPGGSLEHRTQEYHRKTQQYNEQLLAQSHAVTKVGGTAEDYNGRMTRTIAG</sequence>
<proteinExistence type="predicted"/>
<organism evidence="2 3">
    <name type="scientific">Jatrophihabitans endophyticus</name>
    <dbReference type="NCBI Taxonomy" id="1206085"/>
    <lineage>
        <taxon>Bacteria</taxon>
        <taxon>Bacillati</taxon>
        <taxon>Actinomycetota</taxon>
        <taxon>Actinomycetes</taxon>
        <taxon>Jatrophihabitantales</taxon>
        <taxon>Jatrophihabitantaceae</taxon>
        <taxon>Jatrophihabitans</taxon>
    </lineage>
</organism>
<gene>
    <name evidence="2" type="ORF">SAMN05443575_1440</name>
</gene>
<dbReference type="AlphaFoldDB" id="A0A1M5H986"/>
<name>A0A1M5H986_9ACTN</name>
<dbReference type="OrthoDB" id="3690497at2"/>
<protein>
    <submittedName>
        <fullName evidence="2">Uncharacterized protein</fullName>
    </submittedName>
</protein>
<dbReference type="STRING" id="1206085.SAMN05443575_1440"/>